<dbReference type="InterPro" id="IPR001851">
    <property type="entry name" value="ABC_transp_permease"/>
</dbReference>
<evidence type="ECO:0000256" key="5">
    <source>
        <dbReference type="ARBA" id="ARBA00022741"/>
    </source>
</evidence>
<evidence type="ECO:0000256" key="2">
    <source>
        <dbReference type="ARBA" id="ARBA00022448"/>
    </source>
</evidence>
<dbReference type="InterPro" id="IPR003593">
    <property type="entry name" value="AAA+_ATPase"/>
</dbReference>
<dbReference type="SUPFAM" id="SSF52540">
    <property type="entry name" value="P-loop containing nucleoside triphosphate hydrolases"/>
    <property type="match status" value="1"/>
</dbReference>
<protein>
    <submittedName>
        <fullName evidence="9">Uncharacterized protein</fullName>
    </submittedName>
</protein>
<dbReference type="Proteomes" id="UP000193427">
    <property type="component" value="Chromosome"/>
</dbReference>
<dbReference type="Pfam" id="PF12399">
    <property type="entry name" value="BCA_ABC_TP_C"/>
    <property type="match status" value="1"/>
</dbReference>
<evidence type="ECO:0000256" key="1">
    <source>
        <dbReference type="ARBA" id="ARBA00004651"/>
    </source>
</evidence>
<organism evidence="9 10">
    <name type="scientific">Piscinibacter gummiphilus</name>
    <dbReference type="NCBI Taxonomy" id="946333"/>
    <lineage>
        <taxon>Bacteria</taxon>
        <taxon>Pseudomonadati</taxon>
        <taxon>Pseudomonadota</taxon>
        <taxon>Betaproteobacteria</taxon>
        <taxon>Burkholderiales</taxon>
        <taxon>Sphaerotilaceae</taxon>
        <taxon>Piscinibacter</taxon>
    </lineage>
</organism>
<dbReference type="GO" id="GO:0005886">
    <property type="term" value="C:plasma membrane"/>
    <property type="evidence" value="ECO:0007669"/>
    <property type="project" value="UniProtKB-SubCell"/>
</dbReference>
<reference evidence="9 10" key="1">
    <citation type="submission" date="2016-04" db="EMBL/GenBank/DDBJ databases">
        <title>Complete genome sequence of natural rubber-degrading, novel Gram-negative bacterium, Rhizobacter gummiphilus strain NS21.</title>
        <authorList>
            <person name="Tabata M."/>
            <person name="Kasai D."/>
            <person name="Fukuda M."/>
        </authorList>
    </citation>
    <scope>NUCLEOTIDE SEQUENCE [LARGE SCALE GENOMIC DNA]</scope>
    <source>
        <strain evidence="9 10">NS21</strain>
    </source>
</reference>
<evidence type="ECO:0000313" key="10">
    <source>
        <dbReference type="Proteomes" id="UP000193427"/>
    </source>
</evidence>
<keyword evidence="2" id="KW-0813">Transport</keyword>
<dbReference type="KEGG" id="rgu:A4W93_06725"/>
<dbReference type="InterPro" id="IPR032823">
    <property type="entry name" value="BCA_ABC_TP_C"/>
</dbReference>
<dbReference type="Pfam" id="PF02653">
    <property type="entry name" value="BPD_transp_2"/>
    <property type="match status" value="1"/>
</dbReference>
<evidence type="ECO:0000256" key="6">
    <source>
        <dbReference type="ARBA" id="ARBA00022840"/>
    </source>
</evidence>
<keyword evidence="5" id="KW-0547">Nucleotide-binding</keyword>
<name>A0A1W6L609_9BURK</name>
<dbReference type="InterPro" id="IPR043428">
    <property type="entry name" value="LivM-like"/>
</dbReference>
<comment type="subcellular location">
    <subcellularLocation>
        <location evidence="1">Cell membrane</location>
        <topology evidence="1">Multi-pass membrane protein</topology>
    </subcellularLocation>
</comment>
<dbReference type="SMART" id="SM00382">
    <property type="entry name" value="AAA"/>
    <property type="match status" value="1"/>
</dbReference>
<dbReference type="RefSeq" id="WP_085749899.1">
    <property type="nucleotide sequence ID" value="NZ_BSPR01000003.1"/>
</dbReference>
<evidence type="ECO:0000256" key="7">
    <source>
        <dbReference type="ARBA" id="ARBA00022989"/>
    </source>
</evidence>
<keyword evidence="4" id="KW-0812">Transmembrane</keyword>
<keyword evidence="7" id="KW-1133">Transmembrane helix</keyword>
<dbReference type="PANTHER" id="PTHR45772">
    <property type="entry name" value="CONSERVED COMPONENT OF ABC TRANSPORTER FOR NATURAL AMINO ACIDS-RELATED"/>
    <property type="match status" value="1"/>
</dbReference>
<keyword evidence="10" id="KW-1185">Reference proteome</keyword>
<dbReference type="InterPro" id="IPR051120">
    <property type="entry name" value="ABC_AA/LPS_Transport"/>
</dbReference>
<dbReference type="STRING" id="946333.A4W93_06725"/>
<evidence type="ECO:0000313" key="9">
    <source>
        <dbReference type="EMBL" id="ARN19636.1"/>
    </source>
</evidence>
<dbReference type="Pfam" id="PF00005">
    <property type="entry name" value="ABC_tran"/>
    <property type="match status" value="1"/>
</dbReference>
<keyword evidence="6" id="KW-0067">ATP-binding</keyword>
<dbReference type="PANTHER" id="PTHR45772:SF2">
    <property type="entry name" value="ABC TRANSPORTER ATP-BINDING PROTEIN"/>
    <property type="match status" value="1"/>
</dbReference>
<dbReference type="OrthoDB" id="5290247at2"/>
<evidence type="ECO:0000256" key="8">
    <source>
        <dbReference type="ARBA" id="ARBA00023136"/>
    </source>
</evidence>
<dbReference type="GO" id="GO:0015658">
    <property type="term" value="F:branched-chain amino acid transmembrane transporter activity"/>
    <property type="evidence" value="ECO:0007669"/>
    <property type="project" value="InterPro"/>
</dbReference>
<dbReference type="GO" id="GO:0005524">
    <property type="term" value="F:ATP binding"/>
    <property type="evidence" value="ECO:0007669"/>
    <property type="project" value="UniProtKB-KW"/>
</dbReference>
<proteinExistence type="predicted"/>
<dbReference type="AlphaFoldDB" id="A0A1W6L609"/>
<evidence type="ECO:0000256" key="3">
    <source>
        <dbReference type="ARBA" id="ARBA00022475"/>
    </source>
</evidence>
<keyword evidence="8" id="KW-0472">Membrane</keyword>
<dbReference type="CDD" id="cd06581">
    <property type="entry name" value="TM_PBP1_LivM_like"/>
    <property type="match status" value="1"/>
</dbReference>
<gene>
    <name evidence="9" type="ORF">A4W93_06725</name>
</gene>
<keyword evidence="3" id="KW-1003">Cell membrane</keyword>
<dbReference type="GO" id="GO:0016887">
    <property type="term" value="F:ATP hydrolysis activity"/>
    <property type="evidence" value="ECO:0007669"/>
    <property type="project" value="InterPro"/>
</dbReference>
<dbReference type="InterPro" id="IPR003439">
    <property type="entry name" value="ABC_transporter-like_ATP-bd"/>
</dbReference>
<dbReference type="EMBL" id="CP015118">
    <property type="protein sequence ID" value="ARN19636.1"/>
    <property type="molecule type" value="Genomic_DNA"/>
</dbReference>
<dbReference type="FunFam" id="3.40.50.300:FF:000421">
    <property type="entry name" value="Branched-chain amino acid ABC transporter ATP-binding protein"/>
    <property type="match status" value="1"/>
</dbReference>
<dbReference type="Gene3D" id="3.40.50.300">
    <property type="entry name" value="P-loop containing nucleotide triphosphate hydrolases"/>
    <property type="match status" value="1"/>
</dbReference>
<evidence type="ECO:0000256" key="4">
    <source>
        <dbReference type="ARBA" id="ARBA00022692"/>
    </source>
</evidence>
<dbReference type="PROSITE" id="PS50893">
    <property type="entry name" value="ABC_TRANSPORTER_2"/>
    <property type="match status" value="1"/>
</dbReference>
<dbReference type="InterPro" id="IPR027417">
    <property type="entry name" value="P-loop_NTPase"/>
</dbReference>
<dbReference type="CDD" id="cd03219">
    <property type="entry name" value="ABC_Mj1267_LivG_branched"/>
    <property type="match status" value="1"/>
</dbReference>
<accession>A0A1W6L609</accession>
<sequence>MSATKEDLVDLIASTPPRRTARFGPGRLQLVLLVAALAVPLLPVPGFWITLGNYIGLYAIVALGLVLLTGVGGLTSFGQAAFVGLGAYSSAYLSTAAGMSPWLGLPAGWVVSGLAATVIGAVTVRLSGHYLPLATIAWALSLYYLFGNLEFLGKFDGLSGVPPLQFGSQELGSPRAMYVVIWLCLAACLVLLMNLLNSRPGRAIRSLSKGRTMPEAMGIDTAKYKLLVFVLAALMASLSGWLYAHLQRSVSATPFGLNMGIEYLFMAVVGGIGHVWGALLGAALLTILKSQLQHVLPSLLGSNGNYEMLVFGVLIVVLLQRARQGLWPWIADRWTRVQTPDPAVMPPAATPAGFSKVPRRAKPEPGSVILSVDQVRKQFGGLVAINDMKFEVHAAEIIGLIGPNGAGKSTMFNLITGVLPVSSGEIRFAGGRIDGLDARRIVQRGVGRTFQHVHLIPHLSVLENVAMGAHLRGTAGPIAAALRFDREEEARLLHLAAEQVRRVGLGEVMHTPAGNLALGQQRILEIARALCTDPVLLLLDEPAAGLRLQEKNALAELLRALQREGMAVLLVEHDMDFVMGLADRLVVMEFGRKIAEGLPADIQRDEAVLAAYLGGIE</sequence>